<proteinExistence type="predicted"/>
<dbReference type="InterPro" id="IPR007210">
    <property type="entry name" value="ABC_Gly_betaine_transp_sub-bd"/>
</dbReference>
<keyword evidence="3" id="KW-1185">Reference proteome</keyword>
<dbReference type="SUPFAM" id="SSF53850">
    <property type="entry name" value="Periplasmic binding protein-like II"/>
    <property type="match status" value="1"/>
</dbReference>
<evidence type="ECO:0000259" key="1">
    <source>
        <dbReference type="Pfam" id="PF04069"/>
    </source>
</evidence>
<dbReference type="Pfam" id="PF04069">
    <property type="entry name" value="OpuAC"/>
    <property type="match status" value="1"/>
</dbReference>
<protein>
    <submittedName>
        <fullName evidence="2">Glycine betaine ABC transporter substrate-binding protein</fullName>
    </submittedName>
</protein>
<evidence type="ECO:0000313" key="2">
    <source>
        <dbReference type="EMBL" id="MFB9755343.1"/>
    </source>
</evidence>
<comment type="caution">
    <text evidence="2">The sequence shown here is derived from an EMBL/GenBank/DDBJ whole genome shotgun (WGS) entry which is preliminary data.</text>
</comment>
<sequence>MNGKLLTFLTALIVLALAALTLMNPYGPWSKGKERLAGEPPPAAKPVMTIGSKSFTEQYLLMKMTGIWLRENGFAVKEIIFKGSTNIRSALEAGVIDQYWEYANTARIYYQHQPGINDAEEAFRTVAEQDEKIGLHWLPMTSAINSTWTMLIKKELAEQFGIRTISDLSAYAKDKQLHIATNSEFLIRGDGMEQFQQQYGFAIPRENVIVTETKLFAQAVKESRVQATVGFASDGRIAAYGLVELEDDLHYFPPYNPSPVVTAGSLKQNPQIEHLLNRLTRTIEHDKFMAFLYRADVLHEDVTELAREYLIEAGLIRSSRN</sequence>
<name>A0ABV5W447_9BACL</name>
<evidence type="ECO:0000313" key="3">
    <source>
        <dbReference type="Proteomes" id="UP001589619"/>
    </source>
</evidence>
<gene>
    <name evidence="2" type="ORF">ACFFNY_27525</name>
</gene>
<accession>A0ABV5W447</accession>
<dbReference type="RefSeq" id="WP_344908164.1">
    <property type="nucleotide sequence ID" value="NZ_BAAAYO010000006.1"/>
</dbReference>
<feature type="domain" description="ABC-type glycine betaine transport system substrate-binding" evidence="1">
    <location>
        <begin position="49"/>
        <end position="311"/>
    </location>
</feature>
<dbReference type="Gene3D" id="3.40.190.10">
    <property type="entry name" value="Periplasmic binding protein-like II"/>
    <property type="match status" value="1"/>
</dbReference>
<reference evidence="2 3" key="1">
    <citation type="submission" date="2024-09" db="EMBL/GenBank/DDBJ databases">
        <authorList>
            <person name="Sun Q."/>
            <person name="Mori K."/>
        </authorList>
    </citation>
    <scope>NUCLEOTIDE SEQUENCE [LARGE SCALE GENOMIC DNA]</scope>
    <source>
        <strain evidence="2 3">JCM 12520</strain>
    </source>
</reference>
<dbReference type="Gene3D" id="3.40.190.120">
    <property type="entry name" value="Osmoprotection protein (prox), domain 2"/>
    <property type="match status" value="1"/>
</dbReference>
<organism evidence="2 3">
    <name type="scientific">Paenibacillus hodogayensis</name>
    <dbReference type="NCBI Taxonomy" id="279208"/>
    <lineage>
        <taxon>Bacteria</taxon>
        <taxon>Bacillati</taxon>
        <taxon>Bacillota</taxon>
        <taxon>Bacilli</taxon>
        <taxon>Bacillales</taxon>
        <taxon>Paenibacillaceae</taxon>
        <taxon>Paenibacillus</taxon>
    </lineage>
</organism>
<dbReference type="EMBL" id="JBHMAG010000018">
    <property type="protein sequence ID" value="MFB9755343.1"/>
    <property type="molecule type" value="Genomic_DNA"/>
</dbReference>
<dbReference type="Proteomes" id="UP001589619">
    <property type="component" value="Unassembled WGS sequence"/>
</dbReference>